<feature type="domain" description="Glycosyltransferase subfamily 4-like N-terminal" evidence="4">
    <location>
        <begin position="21"/>
        <end position="170"/>
    </location>
</feature>
<evidence type="ECO:0000259" key="4">
    <source>
        <dbReference type="Pfam" id="PF13439"/>
    </source>
</evidence>
<evidence type="ECO:0000313" key="6">
    <source>
        <dbReference type="Proteomes" id="UP000033121"/>
    </source>
</evidence>
<name>A0A0E9N1J4_9BACT</name>
<accession>A0A0E9N1J4</accession>
<dbReference type="EMBL" id="BBWV01000002">
    <property type="protein sequence ID" value="GAO43887.1"/>
    <property type="molecule type" value="Genomic_DNA"/>
</dbReference>
<proteinExistence type="predicted"/>
<dbReference type="Proteomes" id="UP000033121">
    <property type="component" value="Unassembled WGS sequence"/>
</dbReference>
<keyword evidence="1" id="KW-0328">Glycosyltransferase</keyword>
<dbReference type="InterPro" id="IPR028098">
    <property type="entry name" value="Glyco_trans_4-like_N"/>
</dbReference>
<dbReference type="PANTHER" id="PTHR12526:SF629">
    <property type="entry name" value="TEICHURONIC ACID BIOSYNTHESIS GLYCOSYLTRANSFERASE TUAH-RELATED"/>
    <property type="match status" value="1"/>
</dbReference>
<evidence type="ECO:0000313" key="5">
    <source>
        <dbReference type="EMBL" id="GAO43887.1"/>
    </source>
</evidence>
<gene>
    <name evidence="5" type="ORF">FPE01S_02_09930</name>
</gene>
<reference evidence="5 6" key="1">
    <citation type="submission" date="2015-04" db="EMBL/GenBank/DDBJ databases">
        <title>Whole genome shotgun sequence of Flavihumibacter petaseus NBRC 106054.</title>
        <authorList>
            <person name="Miyazawa S."/>
            <person name="Hosoyama A."/>
            <person name="Hashimoto M."/>
            <person name="Noguchi M."/>
            <person name="Tsuchikane K."/>
            <person name="Ohji S."/>
            <person name="Yamazoe A."/>
            <person name="Ichikawa N."/>
            <person name="Kimura A."/>
            <person name="Fujita N."/>
        </authorList>
    </citation>
    <scope>NUCLEOTIDE SEQUENCE [LARGE SCALE GENOMIC DNA]</scope>
    <source>
        <strain evidence="5 6">NBRC 106054</strain>
    </source>
</reference>
<organism evidence="5 6">
    <name type="scientific">Flavihumibacter petaseus NBRC 106054</name>
    <dbReference type="NCBI Taxonomy" id="1220578"/>
    <lineage>
        <taxon>Bacteria</taxon>
        <taxon>Pseudomonadati</taxon>
        <taxon>Bacteroidota</taxon>
        <taxon>Chitinophagia</taxon>
        <taxon>Chitinophagales</taxon>
        <taxon>Chitinophagaceae</taxon>
        <taxon>Flavihumibacter</taxon>
    </lineage>
</organism>
<dbReference type="Gene3D" id="3.40.50.2000">
    <property type="entry name" value="Glycogen Phosphorylase B"/>
    <property type="match status" value="2"/>
</dbReference>
<dbReference type="Pfam" id="PF00534">
    <property type="entry name" value="Glycos_transf_1"/>
    <property type="match status" value="1"/>
</dbReference>
<comment type="caution">
    <text evidence="5">The sequence shown here is derived from an EMBL/GenBank/DDBJ whole genome shotgun (WGS) entry which is preliminary data.</text>
</comment>
<evidence type="ECO:0000256" key="2">
    <source>
        <dbReference type="ARBA" id="ARBA00022679"/>
    </source>
</evidence>
<dbReference type="InterPro" id="IPR001296">
    <property type="entry name" value="Glyco_trans_1"/>
</dbReference>
<keyword evidence="6" id="KW-1185">Reference proteome</keyword>
<evidence type="ECO:0000259" key="3">
    <source>
        <dbReference type="Pfam" id="PF00534"/>
    </source>
</evidence>
<dbReference type="AlphaFoldDB" id="A0A0E9N1J4"/>
<evidence type="ECO:0008006" key="7">
    <source>
        <dbReference type="Google" id="ProtNLM"/>
    </source>
</evidence>
<dbReference type="GO" id="GO:0016757">
    <property type="term" value="F:glycosyltransferase activity"/>
    <property type="evidence" value="ECO:0007669"/>
    <property type="project" value="UniProtKB-KW"/>
</dbReference>
<dbReference type="SUPFAM" id="SSF53756">
    <property type="entry name" value="UDP-Glycosyltransferase/glycogen phosphorylase"/>
    <property type="match status" value="1"/>
</dbReference>
<keyword evidence="2" id="KW-0808">Transferase</keyword>
<dbReference type="PANTHER" id="PTHR12526">
    <property type="entry name" value="GLYCOSYLTRANSFERASE"/>
    <property type="match status" value="1"/>
</dbReference>
<feature type="domain" description="Glycosyl transferase family 1" evidence="3">
    <location>
        <begin position="177"/>
        <end position="340"/>
    </location>
</feature>
<protein>
    <recommendedName>
        <fullName evidence="7">Glycosyltransferase</fullName>
    </recommendedName>
</protein>
<dbReference type="Pfam" id="PF13439">
    <property type="entry name" value="Glyco_transf_4"/>
    <property type="match status" value="1"/>
</dbReference>
<evidence type="ECO:0000256" key="1">
    <source>
        <dbReference type="ARBA" id="ARBA00022676"/>
    </source>
</evidence>
<sequence length="365" mass="42505">MAAKRIIFTINNDPSTDQRMQRICGTLASNGYKVVLVGRTMTRLPLPELPYPAFRLNSWLRKGPLSYAEFNIRLFWWLLFRKTDIICAIDLDTILPVYINSKWKNIVRVYDAHEYFSELKEVVRRPAIQKIWQRIESFSLQRFPLGYTVSQSIAEAFENRYGVRYTVIRNLPFRNKNEVPVTQRKKRFLYQGAINEGRGIEQLLEAMLTVPAELDLYGSGNRLDACKALCRSLGLQHKVFFHEPVPPETLRKLTPYYWAGINLVEPEGLNQLYSLANKFFDYIQAGIPQVTMNFPEYQRVQQEQPVGILLGSTRSAEIARALNHLLEDTVVYEQLTENCRHASKTYCWENEEKHLLAVYQKISDK</sequence>
<dbReference type="STRING" id="1220578.FPE01S_02_09930"/>